<organism evidence="7">
    <name type="scientific">Lotharella oceanica</name>
    <dbReference type="NCBI Taxonomy" id="641309"/>
    <lineage>
        <taxon>Eukaryota</taxon>
        <taxon>Sar</taxon>
        <taxon>Rhizaria</taxon>
        <taxon>Cercozoa</taxon>
        <taxon>Chlorarachniophyceae</taxon>
        <taxon>Lotharella</taxon>
    </lineage>
</organism>
<dbReference type="GO" id="GO:0008270">
    <property type="term" value="F:zinc ion binding"/>
    <property type="evidence" value="ECO:0007669"/>
    <property type="project" value="UniProtKB-KW"/>
</dbReference>
<dbReference type="CDD" id="cd08831">
    <property type="entry name" value="ArfGap_ArfGap2_3_like"/>
    <property type="match status" value="1"/>
</dbReference>
<dbReference type="GO" id="GO:0048205">
    <property type="term" value="P:COPI coating of Golgi vesicle"/>
    <property type="evidence" value="ECO:0007669"/>
    <property type="project" value="TreeGrafter"/>
</dbReference>
<evidence type="ECO:0000256" key="3">
    <source>
        <dbReference type="ARBA" id="ARBA00022771"/>
    </source>
</evidence>
<dbReference type="InterPro" id="IPR001164">
    <property type="entry name" value="ArfGAP_dom"/>
</dbReference>
<dbReference type="GO" id="GO:0000139">
    <property type="term" value="C:Golgi membrane"/>
    <property type="evidence" value="ECO:0007669"/>
    <property type="project" value="GOC"/>
</dbReference>
<evidence type="ECO:0000259" key="6">
    <source>
        <dbReference type="PROSITE" id="PS50115"/>
    </source>
</evidence>
<keyword evidence="1" id="KW-0343">GTPase activation</keyword>
<evidence type="ECO:0000256" key="1">
    <source>
        <dbReference type="ARBA" id="ARBA00022468"/>
    </source>
</evidence>
<gene>
    <name evidence="7" type="ORF">LSP00402_LOCUS7994</name>
</gene>
<sequence>MANISDSVPLDEKVCIPIFQQLQAQSLGNRKCFDCPNKNPTWTSIPFGVYLCIDCSAAHRRMGVHITFVKSSTLDKWRKDQLRMMVAGGNSRASQFFKERGGSSYGSDRRSKFTNKTANLYKKHLKRQANSQV</sequence>
<evidence type="ECO:0000256" key="2">
    <source>
        <dbReference type="ARBA" id="ARBA00022723"/>
    </source>
</evidence>
<dbReference type="Gene3D" id="1.10.220.150">
    <property type="entry name" value="Arf GTPase activating protein"/>
    <property type="match status" value="1"/>
</dbReference>
<name>A0A7S2XAI9_9EUKA</name>
<dbReference type="InterPro" id="IPR038508">
    <property type="entry name" value="ArfGAP_dom_sf"/>
</dbReference>
<reference evidence="7" key="1">
    <citation type="submission" date="2021-01" db="EMBL/GenBank/DDBJ databases">
        <authorList>
            <person name="Corre E."/>
            <person name="Pelletier E."/>
            <person name="Niang G."/>
            <person name="Scheremetjew M."/>
            <person name="Finn R."/>
            <person name="Kale V."/>
            <person name="Holt S."/>
            <person name="Cochrane G."/>
            <person name="Meng A."/>
            <person name="Brown T."/>
            <person name="Cohen L."/>
        </authorList>
    </citation>
    <scope>NUCLEOTIDE SEQUENCE</scope>
    <source>
        <strain evidence="7">CCMP622</strain>
    </source>
</reference>
<dbReference type="PROSITE" id="PS50115">
    <property type="entry name" value="ARFGAP"/>
    <property type="match status" value="1"/>
</dbReference>
<dbReference type="PANTHER" id="PTHR45686:SF4">
    <property type="entry name" value="ADP-RIBOSYLATION FACTOR GTPASE ACTIVATING PROTEIN 3, ISOFORM H"/>
    <property type="match status" value="1"/>
</dbReference>
<evidence type="ECO:0000313" key="7">
    <source>
        <dbReference type="EMBL" id="CAD9760106.1"/>
    </source>
</evidence>
<dbReference type="SUPFAM" id="SSF57863">
    <property type="entry name" value="ArfGap/RecO-like zinc finger"/>
    <property type="match status" value="1"/>
</dbReference>
<dbReference type="GO" id="GO:0005096">
    <property type="term" value="F:GTPase activator activity"/>
    <property type="evidence" value="ECO:0007669"/>
    <property type="project" value="UniProtKB-KW"/>
</dbReference>
<keyword evidence="3 5" id="KW-0863">Zinc-finger</keyword>
<proteinExistence type="predicted"/>
<accession>A0A7S2XAI9</accession>
<protein>
    <recommendedName>
        <fullName evidence="6">Arf-GAP domain-containing protein</fullName>
    </recommendedName>
</protein>
<feature type="domain" description="Arf-GAP" evidence="6">
    <location>
        <begin position="16"/>
        <end position="133"/>
    </location>
</feature>
<dbReference type="EMBL" id="HBHP01012884">
    <property type="protein sequence ID" value="CAD9760106.1"/>
    <property type="molecule type" value="Transcribed_RNA"/>
</dbReference>
<dbReference type="PANTHER" id="PTHR45686">
    <property type="entry name" value="ADP-RIBOSYLATION FACTOR GTPASE ACTIVATING PROTEIN 3, ISOFORM H-RELATED"/>
    <property type="match status" value="1"/>
</dbReference>
<dbReference type="Pfam" id="PF01412">
    <property type="entry name" value="ArfGap"/>
    <property type="match status" value="1"/>
</dbReference>
<dbReference type="InterPro" id="IPR037278">
    <property type="entry name" value="ARFGAP/RecO"/>
</dbReference>
<dbReference type="AlphaFoldDB" id="A0A7S2XAI9"/>
<evidence type="ECO:0000256" key="5">
    <source>
        <dbReference type="PROSITE-ProRule" id="PRU00288"/>
    </source>
</evidence>
<keyword evidence="2" id="KW-0479">Metal-binding</keyword>
<evidence type="ECO:0000256" key="4">
    <source>
        <dbReference type="ARBA" id="ARBA00022833"/>
    </source>
</evidence>
<keyword evidence="4" id="KW-0862">Zinc</keyword>
<dbReference type="SMART" id="SM00105">
    <property type="entry name" value="ArfGap"/>
    <property type="match status" value="1"/>
</dbReference>
<dbReference type="PRINTS" id="PR00405">
    <property type="entry name" value="REVINTRACTNG"/>
</dbReference>